<reference evidence="2 3" key="1">
    <citation type="journal article" date="2016" name="Nat. Commun.">
        <title>Ectomycorrhizal ecology is imprinted in the genome of the dominant symbiotic fungus Cenococcum geophilum.</title>
        <authorList>
            <consortium name="DOE Joint Genome Institute"/>
            <person name="Peter M."/>
            <person name="Kohler A."/>
            <person name="Ohm R.A."/>
            <person name="Kuo A."/>
            <person name="Krutzmann J."/>
            <person name="Morin E."/>
            <person name="Arend M."/>
            <person name="Barry K.W."/>
            <person name="Binder M."/>
            <person name="Choi C."/>
            <person name="Clum A."/>
            <person name="Copeland A."/>
            <person name="Grisel N."/>
            <person name="Haridas S."/>
            <person name="Kipfer T."/>
            <person name="LaButti K."/>
            <person name="Lindquist E."/>
            <person name="Lipzen A."/>
            <person name="Maire R."/>
            <person name="Meier B."/>
            <person name="Mihaltcheva S."/>
            <person name="Molinier V."/>
            <person name="Murat C."/>
            <person name="Poggeler S."/>
            <person name="Quandt C.A."/>
            <person name="Sperisen C."/>
            <person name="Tritt A."/>
            <person name="Tisserant E."/>
            <person name="Crous P.W."/>
            <person name="Henrissat B."/>
            <person name="Nehls U."/>
            <person name="Egli S."/>
            <person name="Spatafora J.W."/>
            <person name="Grigoriev I.V."/>
            <person name="Martin F.M."/>
        </authorList>
    </citation>
    <scope>NUCLEOTIDE SEQUENCE [LARGE SCALE GENOMIC DNA]</scope>
    <source>
        <strain evidence="2 3">CBS 459.81</strain>
    </source>
</reference>
<dbReference type="Proteomes" id="UP000250266">
    <property type="component" value="Unassembled WGS sequence"/>
</dbReference>
<gene>
    <name evidence="2" type="ORF">K432DRAFT_106049</name>
</gene>
<organism evidence="2 3">
    <name type="scientific">Lepidopterella palustris CBS 459.81</name>
    <dbReference type="NCBI Taxonomy" id="1314670"/>
    <lineage>
        <taxon>Eukaryota</taxon>
        <taxon>Fungi</taxon>
        <taxon>Dikarya</taxon>
        <taxon>Ascomycota</taxon>
        <taxon>Pezizomycotina</taxon>
        <taxon>Dothideomycetes</taxon>
        <taxon>Pleosporomycetidae</taxon>
        <taxon>Mytilinidiales</taxon>
        <taxon>Argynnaceae</taxon>
        <taxon>Lepidopterella</taxon>
    </lineage>
</organism>
<name>A0A8E2EII0_9PEZI</name>
<protein>
    <submittedName>
        <fullName evidence="2">Uncharacterized protein</fullName>
    </submittedName>
</protein>
<accession>A0A8E2EII0</accession>
<keyword evidence="1" id="KW-0732">Signal</keyword>
<dbReference type="AlphaFoldDB" id="A0A8E2EII0"/>
<dbReference type="EMBL" id="KV744833">
    <property type="protein sequence ID" value="OCK84627.1"/>
    <property type="molecule type" value="Genomic_DNA"/>
</dbReference>
<proteinExistence type="predicted"/>
<dbReference type="PANTHER" id="PTHR42047">
    <property type="entry name" value="PROTEIN, PUTATIVE (AFU_ORTHOLOGUE AFUA_6G03560)-RELATED"/>
    <property type="match status" value="1"/>
</dbReference>
<dbReference type="InterPro" id="IPR052820">
    <property type="entry name" value="PhiA_domain"/>
</dbReference>
<evidence type="ECO:0000313" key="2">
    <source>
        <dbReference type="EMBL" id="OCK84627.1"/>
    </source>
</evidence>
<evidence type="ECO:0000256" key="1">
    <source>
        <dbReference type="SAM" id="SignalP"/>
    </source>
</evidence>
<evidence type="ECO:0000313" key="3">
    <source>
        <dbReference type="Proteomes" id="UP000250266"/>
    </source>
</evidence>
<keyword evidence="3" id="KW-1185">Reference proteome</keyword>
<dbReference type="PANTHER" id="PTHR42047:SF1">
    <property type="entry name" value="PROTEIN, PUTATIVE (AFU_ORTHOLOGUE AFUA_6G03560)-RELATED"/>
    <property type="match status" value="1"/>
</dbReference>
<dbReference type="OrthoDB" id="5430620at2759"/>
<feature type="signal peptide" evidence="1">
    <location>
        <begin position="1"/>
        <end position="19"/>
    </location>
</feature>
<feature type="chain" id="PRO_5034228513" evidence="1">
    <location>
        <begin position="20"/>
        <end position="230"/>
    </location>
</feature>
<sequence>MLYTHYLLGGLSLLPTTFALALPHDRDHQPELQTLSNFYTLTVYKPHDRKLNALKVEENYGGFGIYQASTASYCPEQVGACPNGTELAFDGGTLYPYSIVPGGQDSYVESDGLIQITVQHSHSFPPGSYPEYEGWTWTAFPVFDNHNWWHNHGNRCPKDNPIYNCDPPSGFFDFKAPNATVGGVMACPSTYNSSATVIYAVTPDFKRTDCVKLDGLATHNYTGEPVWAYY</sequence>